<dbReference type="InterPro" id="IPR036908">
    <property type="entry name" value="RlpA-like_sf"/>
</dbReference>
<feature type="region of interest" description="Disordered" evidence="2">
    <location>
        <begin position="405"/>
        <end position="487"/>
    </location>
</feature>
<dbReference type="AlphaFoldDB" id="A0AAU9KNT6"/>
<keyword evidence="3" id="KW-0812">Transmembrane</keyword>
<feature type="compositionally biased region" description="Polar residues" evidence="2">
    <location>
        <begin position="461"/>
        <end position="487"/>
    </location>
</feature>
<keyword evidence="3" id="KW-0472">Membrane</keyword>
<keyword evidence="1 4" id="KW-0732">Signal</keyword>
<feature type="compositionally biased region" description="Polar residues" evidence="2">
    <location>
        <begin position="405"/>
        <end position="419"/>
    </location>
</feature>
<dbReference type="CDD" id="cd22271">
    <property type="entry name" value="DPBB_EXP_N-like"/>
    <property type="match status" value="1"/>
</dbReference>
<evidence type="ECO:0000259" key="5">
    <source>
        <dbReference type="PROSITE" id="PS50842"/>
    </source>
</evidence>
<dbReference type="InterPro" id="IPR009009">
    <property type="entry name" value="RlpA-like_DPBB"/>
</dbReference>
<organism evidence="6 7">
    <name type="scientific">Peronospora belbahrii</name>
    <dbReference type="NCBI Taxonomy" id="622444"/>
    <lineage>
        <taxon>Eukaryota</taxon>
        <taxon>Sar</taxon>
        <taxon>Stramenopiles</taxon>
        <taxon>Oomycota</taxon>
        <taxon>Peronosporomycetes</taxon>
        <taxon>Peronosporales</taxon>
        <taxon>Peronosporaceae</taxon>
        <taxon>Peronospora</taxon>
    </lineage>
</organism>
<evidence type="ECO:0000256" key="2">
    <source>
        <dbReference type="SAM" id="MobiDB-lite"/>
    </source>
</evidence>
<keyword evidence="3" id="KW-1133">Transmembrane helix</keyword>
<feature type="transmembrane region" description="Helical" evidence="3">
    <location>
        <begin position="496"/>
        <end position="518"/>
    </location>
</feature>
<dbReference type="Proteomes" id="UP001160483">
    <property type="component" value="Unassembled WGS sequence"/>
</dbReference>
<evidence type="ECO:0000256" key="4">
    <source>
        <dbReference type="SAM" id="SignalP"/>
    </source>
</evidence>
<dbReference type="Pfam" id="PF03330">
    <property type="entry name" value="DPBB_1"/>
    <property type="match status" value="1"/>
</dbReference>
<sequence>MKMFGVLATYVSAAFAMTNADEYFTGDGTSYNLGQPSAGNCNMMSSLDFATMDYVALNDAQWDGLQNCGRCAEVSCVDERCADQSKSIVVQILDRCPDCRYGDLDLSQSVFKTLTGSTPARYRIKWKLVTCPVLGNVKYCLKGGSNSYWLAVQPTNVATGIKHLQINGKETIMLGSAYYFLLDGGSQTQTDLSCMKIAMTDVNDNSMEETVSLTADKCTEGTRQFPTGGTQTFQQSTTLIQSPTPPNLAPIAAQPAPPPNPPPTLAPILLNLSTSKPSHFSTHDCSTYSAFKPAADAADFSTHNCSTSHTKAPLTPVSKPPPTYNTYPNVQWEKATSAPAPAIQLQPQNILPTSIPVLTTGGSSKIAVSAIVSPTNTIASKSITEYQSESTTYDDKAIRSSQQVFKTTDTPEPGSTPSLEITPKSKTSTSMYSSSTATTENDTVQKKTLQEGGLLVAGPTVPSSSTKQTGKSQVNDDAAETVNTKSGQTLNGTDPLIIVLSTLGAVGLVALIVVIVIVKRKNIQEQKARDVEVSSMIEAHSFDGHQTPSDRSNAIGIL</sequence>
<evidence type="ECO:0000256" key="3">
    <source>
        <dbReference type="SAM" id="Phobius"/>
    </source>
</evidence>
<dbReference type="SUPFAM" id="SSF50685">
    <property type="entry name" value="Barwin-like endoglucanases"/>
    <property type="match status" value="1"/>
</dbReference>
<dbReference type="NCBIfam" id="NF041144">
    <property type="entry name" value="expansin_EXLX1"/>
    <property type="match status" value="1"/>
</dbReference>
<dbReference type="InterPro" id="IPR007112">
    <property type="entry name" value="Expansin/allergen_DPBB_dom"/>
</dbReference>
<gene>
    <name evidence="6" type="ORF">PBS003_LOCUS2809</name>
</gene>
<dbReference type="InterPro" id="IPR051477">
    <property type="entry name" value="Expansin_CellWall"/>
</dbReference>
<feature type="compositionally biased region" description="Low complexity" evidence="2">
    <location>
        <begin position="422"/>
        <end position="439"/>
    </location>
</feature>
<dbReference type="Gene3D" id="2.60.40.760">
    <property type="entry name" value="Expansin, cellulose-binding-like domain"/>
    <property type="match status" value="1"/>
</dbReference>
<name>A0AAU9KNT6_9STRA</name>
<proteinExistence type="predicted"/>
<dbReference type="EMBL" id="CAKKTJ010000132">
    <property type="protein sequence ID" value="CAH0476001.1"/>
    <property type="molecule type" value="Genomic_DNA"/>
</dbReference>
<dbReference type="Gene3D" id="2.40.40.10">
    <property type="entry name" value="RlpA-like domain"/>
    <property type="match status" value="1"/>
</dbReference>
<feature type="signal peptide" evidence="4">
    <location>
        <begin position="1"/>
        <end position="20"/>
    </location>
</feature>
<protein>
    <recommendedName>
        <fullName evidence="5">Expansin-like EG45 domain-containing protein</fullName>
    </recommendedName>
</protein>
<evidence type="ECO:0000256" key="1">
    <source>
        <dbReference type="ARBA" id="ARBA00022729"/>
    </source>
</evidence>
<dbReference type="InterPro" id="IPR036749">
    <property type="entry name" value="Expansin_CBD_sf"/>
</dbReference>
<accession>A0AAU9KNT6</accession>
<evidence type="ECO:0000313" key="7">
    <source>
        <dbReference type="Proteomes" id="UP001160483"/>
    </source>
</evidence>
<dbReference type="PANTHER" id="PTHR31836:SF21">
    <property type="entry name" value="EXPANSIN-LIKE PROTEIN 7"/>
    <property type="match status" value="1"/>
</dbReference>
<feature type="chain" id="PRO_5043975735" description="Expansin-like EG45 domain-containing protein" evidence="4">
    <location>
        <begin position="21"/>
        <end position="558"/>
    </location>
</feature>
<dbReference type="InterPro" id="IPR049818">
    <property type="entry name" value="Expansin_EXLX1-like"/>
</dbReference>
<reference evidence="6" key="1">
    <citation type="submission" date="2021-11" db="EMBL/GenBank/DDBJ databases">
        <authorList>
            <person name="Islam A."/>
            <person name="Islam S."/>
            <person name="Flora M.S."/>
            <person name="Rahman M."/>
            <person name="Ziaur R.M."/>
            <person name="Epstein J.H."/>
            <person name="Hassan M."/>
            <person name="Klassen M."/>
            <person name="Woodard K."/>
            <person name="Webb A."/>
            <person name="Webby R.J."/>
            <person name="El Zowalaty M.E."/>
        </authorList>
    </citation>
    <scope>NUCLEOTIDE SEQUENCE</scope>
    <source>
        <strain evidence="6">Pbs3</strain>
    </source>
</reference>
<comment type="caution">
    <text evidence="6">The sequence shown here is derived from an EMBL/GenBank/DDBJ whole genome shotgun (WGS) entry which is preliminary data.</text>
</comment>
<dbReference type="PANTHER" id="PTHR31836">
    <property type="match status" value="1"/>
</dbReference>
<feature type="domain" description="Expansin-like EG45" evidence="5">
    <location>
        <begin position="38"/>
        <end position="136"/>
    </location>
</feature>
<dbReference type="PROSITE" id="PS50842">
    <property type="entry name" value="EXPANSIN_EG45"/>
    <property type="match status" value="1"/>
</dbReference>
<evidence type="ECO:0000313" key="6">
    <source>
        <dbReference type="EMBL" id="CAH0476001.1"/>
    </source>
</evidence>